<keyword evidence="3" id="KW-0804">Transcription</keyword>
<dbReference type="InterPro" id="IPR010982">
    <property type="entry name" value="Lambda_DNA-bd_dom_sf"/>
</dbReference>
<dbReference type="PANTHER" id="PTHR30146">
    <property type="entry name" value="LACI-RELATED TRANSCRIPTIONAL REPRESSOR"/>
    <property type="match status" value="1"/>
</dbReference>
<dbReference type="Gene3D" id="3.40.50.2300">
    <property type="match status" value="2"/>
</dbReference>
<accession>A0A6I2GJY6</accession>
<dbReference type="SUPFAM" id="SSF47413">
    <property type="entry name" value="lambda repressor-like DNA-binding domains"/>
    <property type="match status" value="1"/>
</dbReference>
<dbReference type="Pfam" id="PF00356">
    <property type="entry name" value="LacI"/>
    <property type="match status" value="1"/>
</dbReference>
<dbReference type="GO" id="GO:0000976">
    <property type="term" value="F:transcription cis-regulatory region binding"/>
    <property type="evidence" value="ECO:0007669"/>
    <property type="project" value="TreeGrafter"/>
</dbReference>
<keyword evidence="1" id="KW-0805">Transcription regulation</keyword>
<protein>
    <submittedName>
        <fullName evidence="5">LacI family DNA-binding transcriptional regulator</fullName>
    </submittedName>
</protein>
<dbReference type="CDD" id="cd01392">
    <property type="entry name" value="HTH_LacI"/>
    <property type="match status" value="1"/>
</dbReference>
<evidence type="ECO:0000256" key="2">
    <source>
        <dbReference type="ARBA" id="ARBA00023125"/>
    </source>
</evidence>
<sequence length="315" mass="35797">MATLKDVAQKANVSKMTVSRVINQPELVTEELKTLVYQAMKELNYRPNTAAKALARNRTMIIKVLILEKMDITEPYYMNLLNGIAQELDKYNYALQLMTENSVDLGNCDGYIITGMRKSDFDWITQLDKPVVLFGENDRQIPFVDSDNVTGIATATQYAINRGYEHVHFIGIDVPELFEKSREKGYLSVMAQYPDKKQVIHRIKNSSSLSERLIREESKLESNTCFICASDRIAIGVVRGLQAENYAIPQEYGIIGFDGVFLDQIASPKLTTMKQDIVGMGQTCVKQLMRLIDKKKLKNKNELFFAKLIERGTTK</sequence>
<dbReference type="Pfam" id="PF13377">
    <property type="entry name" value="Peripla_BP_3"/>
    <property type="match status" value="1"/>
</dbReference>
<dbReference type="GO" id="GO:0003700">
    <property type="term" value="F:DNA-binding transcription factor activity"/>
    <property type="evidence" value="ECO:0007669"/>
    <property type="project" value="TreeGrafter"/>
</dbReference>
<evidence type="ECO:0000256" key="3">
    <source>
        <dbReference type="ARBA" id="ARBA00023163"/>
    </source>
</evidence>
<dbReference type="EMBL" id="WJQS01000006">
    <property type="protein sequence ID" value="MRI85821.1"/>
    <property type="molecule type" value="Genomic_DNA"/>
</dbReference>
<reference evidence="5 6" key="1">
    <citation type="submission" date="2019-11" db="EMBL/GenBank/DDBJ databases">
        <title>Characterisation of Fundicoccus ignavus gen. nov. sp. nov., a novel genus of the family Aerococcaceae isolated from bulk tank milk.</title>
        <authorList>
            <person name="Siebert A."/>
            <person name="Huptas C."/>
            <person name="Wenning M."/>
            <person name="Scherer S."/>
            <person name="Doll E.V."/>
        </authorList>
    </citation>
    <scope>NUCLEOTIDE SEQUENCE [LARGE SCALE GENOMIC DNA]</scope>
    <source>
        <strain evidence="5 6">WS4759</strain>
    </source>
</reference>
<dbReference type="PRINTS" id="PR00036">
    <property type="entry name" value="HTHLACI"/>
</dbReference>
<evidence type="ECO:0000313" key="5">
    <source>
        <dbReference type="EMBL" id="MRI85821.1"/>
    </source>
</evidence>
<dbReference type="RefSeq" id="WP_311454090.1">
    <property type="nucleotide sequence ID" value="NZ_WJQS01000006.1"/>
</dbReference>
<comment type="caution">
    <text evidence="5">The sequence shown here is derived from an EMBL/GenBank/DDBJ whole genome shotgun (WGS) entry which is preliminary data.</text>
</comment>
<dbReference type="SMART" id="SM00354">
    <property type="entry name" value="HTH_LACI"/>
    <property type="match status" value="1"/>
</dbReference>
<dbReference type="SUPFAM" id="SSF53822">
    <property type="entry name" value="Periplasmic binding protein-like I"/>
    <property type="match status" value="1"/>
</dbReference>
<dbReference type="AlphaFoldDB" id="A0A6I2GJY6"/>
<evidence type="ECO:0000256" key="1">
    <source>
        <dbReference type="ARBA" id="ARBA00023015"/>
    </source>
</evidence>
<organism evidence="5 6">
    <name type="scientific">Fundicoccus ignavus</name>
    <dbReference type="NCBI Taxonomy" id="2664442"/>
    <lineage>
        <taxon>Bacteria</taxon>
        <taxon>Bacillati</taxon>
        <taxon>Bacillota</taxon>
        <taxon>Bacilli</taxon>
        <taxon>Lactobacillales</taxon>
        <taxon>Aerococcaceae</taxon>
        <taxon>Fundicoccus</taxon>
    </lineage>
</organism>
<keyword evidence="6" id="KW-1185">Reference proteome</keyword>
<dbReference type="InterPro" id="IPR028082">
    <property type="entry name" value="Peripla_BP_I"/>
</dbReference>
<evidence type="ECO:0000313" key="6">
    <source>
        <dbReference type="Proteomes" id="UP000430975"/>
    </source>
</evidence>
<dbReference type="InterPro" id="IPR046335">
    <property type="entry name" value="LacI/GalR-like_sensor"/>
</dbReference>
<dbReference type="PANTHER" id="PTHR30146:SF154">
    <property type="entry name" value="TRANSCRIPTION REGULATOR, MEMBER OF GALR FAMILY"/>
    <property type="match status" value="1"/>
</dbReference>
<dbReference type="PROSITE" id="PS00356">
    <property type="entry name" value="HTH_LACI_1"/>
    <property type="match status" value="1"/>
</dbReference>
<feature type="domain" description="HTH lacI-type" evidence="4">
    <location>
        <begin position="2"/>
        <end position="56"/>
    </location>
</feature>
<dbReference type="InterPro" id="IPR000843">
    <property type="entry name" value="HTH_LacI"/>
</dbReference>
<name>A0A6I2GJY6_9LACT</name>
<dbReference type="PROSITE" id="PS50932">
    <property type="entry name" value="HTH_LACI_2"/>
    <property type="match status" value="1"/>
</dbReference>
<dbReference type="Proteomes" id="UP000430975">
    <property type="component" value="Unassembled WGS sequence"/>
</dbReference>
<keyword evidence="2 5" id="KW-0238">DNA-binding</keyword>
<gene>
    <name evidence="5" type="ORF">GIY09_08070</name>
</gene>
<proteinExistence type="predicted"/>
<evidence type="ECO:0000259" key="4">
    <source>
        <dbReference type="PROSITE" id="PS50932"/>
    </source>
</evidence>
<dbReference type="Gene3D" id="1.10.260.40">
    <property type="entry name" value="lambda repressor-like DNA-binding domains"/>
    <property type="match status" value="1"/>
</dbReference>